<dbReference type="HOGENOM" id="CLU_610357_0_0_1"/>
<protein>
    <recommendedName>
        <fullName evidence="4">Glycoside hydrolase family 2 catalytic domain-containing protein</fullName>
    </recommendedName>
</protein>
<name>A0A0D3JM53_EMIH1</name>
<proteinExistence type="predicted"/>
<accession>A0A0D3JM53</accession>
<feature type="transmembrane region" description="Helical" evidence="1">
    <location>
        <begin position="356"/>
        <end position="378"/>
    </location>
</feature>
<keyword evidence="1" id="KW-1133">Transmembrane helix</keyword>
<evidence type="ECO:0000313" key="3">
    <source>
        <dbReference type="Proteomes" id="UP000013827"/>
    </source>
</evidence>
<sequence length="449" mass="45545">MLPISNYFLEHREAARAIVQRIARHPAILLWAVSNEPDAGKPAGSAEAKAAFARVASLTRVVREAEDALGTWHPITVPLTCETRHLAALAAAGALWDVDGFNCYWGFSKPDPADFFYARHAASTAAARAASAASPLHAASRARGRAGGGAGGNLSLGTSRPLLLTEWGSDSYDNIAGASSEDEQAELLVAQWRRLISAEGSAAAVAPGGAAALGGAGMPQGAGTVGGVVFEWADEPWKAAGRTNNLGSPCSPARPGVLAGWGPNALPDACANEAFFGLTETVSGRGSGRRLKRAYWALRAEWTSLAPPADEAARGPAAAALSLGSPAAAVAARAAALAGAPLRCGGGSHGGELGGVGLWVGVVLLGAVLGMGLGLRAAAALASDTSRRAPVLTTRSQARKKTELVALVPAPAVVDGIEDVPGGPSAARCVGAAAERARPARHARHKRDP</sequence>
<dbReference type="SUPFAM" id="SSF51445">
    <property type="entry name" value="(Trans)glycosidases"/>
    <property type="match status" value="1"/>
</dbReference>
<dbReference type="PaxDb" id="2903-EOD24588"/>
<keyword evidence="1" id="KW-0472">Membrane</keyword>
<keyword evidence="3" id="KW-1185">Reference proteome</keyword>
<dbReference type="Proteomes" id="UP000013827">
    <property type="component" value="Unassembled WGS sequence"/>
</dbReference>
<dbReference type="InterPro" id="IPR017853">
    <property type="entry name" value="GH"/>
</dbReference>
<dbReference type="EnsemblProtists" id="EOD24588">
    <property type="protein sequence ID" value="EOD24588"/>
    <property type="gene ID" value="EMIHUDRAFT_450529"/>
</dbReference>
<dbReference type="KEGG" id="ehx:EMIHUDRAFT_450529"/>
<reference evidence="3" key="1">
    <citation type="journal article" date="2013" name="Nature">
        <title>Pan genome of the phytoplankton Emiliania underpins its global distribution.</title>
        <authorList>
            <person name="Read B.A."/>
            <person name="Kegel J."/>
            <person name="Klute M.J."/>
            <person name="Kuo A."/>
            <person name="Lefebvre S.C."/>
            <person name="Maumus F."/>
            <person name="Mayer C."/>
            <person name="Miller J."/>
            <person name="Monier A."/>
            <person name="Salamov A."/>
            <person name="Young J."/>
            <person name="Aguilar M."/>
            <person name="Claverie J.M."/>
            <person name="Frickenhaus S."/>
            <person name="Gonzalez K."/>
            <person name="Herman E.K."/>
            <person name="Lin Y.C."/>
            <person name="Napier J."/>
            <person name="Ogata H."/>
            <person name="Sarno A.F."/>
            <person name="Shmutz J."/>
            <person name="Schroeder D."/>
            <person name="de Vargas C."/>
            <person name="Verret F."/>
            <person name="von Dassow P."/>
            <person name="Valentin K."/>
            <person name="Van de Peer Y."/>
            <person name="Wheeler G."/>
            <person name="Dacks J.B."/>
            <person name="Delwiche C.F."/>
            <person name="Dyhrman S.T."/>
            <person name="Glockner G."/>
            <person name="John U."/>
            <person name="Richards T."/>
            <person name="Worden A.Z."/>
            <person name="Zhang X."/>
            <person name="Grigoriev I.V."/>
            <person name="Allen A.E."/>
            <person name="Bidle K."/>
            <person name="Borodovsky M."/>
            <person name="Bowler C."/>
            <person name="Brownlee C."/>
            <person name="Cock J.M."/>
            <person name="Elias M."/>
            <person name="Gladyshev V.N."/>
            <person name="Groth M."/>
            <person name="Guda C."/>
            <person name="Hadaegh A."/>
            <person name="Iglesias-Rodriguez M.D."/>
            <person name="Jenkins J."/>
            <person name="Jones B.M."/>
            <person name="Lawson T."/>
            <person name="Leese F."/>
            <person name="Lindquist E."/>
            <person name="Lobanov A."/>
            <person name="Lomsadze A."/>
            <person name="Malik S.B."/>
            <person name="Marsh M.E."/>
            <person name="Mackinder L."/>
            <person name="Mock T."/>
            <person name="Mueller-Roeber B."/>
            <person name="Pagarete A."/>
            <person name="Parker M."/>
            <person name="Probert I."/>
            <person name="Quesneville H."/>
            <person name="Raines C."/>
            <person name="Rensing S.A."/>
            <person name="Riano-Pachon D.M."/>
            <person name="Richier S."/>
            <person name="Rokitta S."/>
            <person name="Shiraiwa Y."/>
            <person name="Soanes D.M."/>
            <person name="van der Giezen M."/>
            <person name="Wahlund T.M."/>
            <person name="Williams B."/>
            <person name="Wilson W."/>
            <person name="Wolfe G."/>
            <person name="Wurch L.L."/>
        </authorList>
    </citation>
    <scope>NUCLEOTIDE SEQUENCE</scope>
</reference>
<dbReference type="GeneID" id="17270135"/>
<keyword evidence="1" id="KW-0812">Transmembrane</keyword>
<evidence type="ECO:0008006" key="4">
    <source>
        <dbReference type="Google" id="ProtNLM"/>
    </source>
</evidence>
<evidence type="ECO:0000313" key="2">
    <source>
        <dbReference type="EnsemblProtists" id="EOD24588"/>
    </source>
</evidence>
<organism evidence="2 3">
    <name type="scientific">Emiliania huxleyi (strain CCMP1516)</name>
    <dbReference type="NCBI Taxonomy" id="280463"/>
    <lineage>
        <taxon>Eukaryota</taxon>
        <taxon>Haptista</taxon>
        <taxon>Haptophyta</taxon>
        <taxon>Prymnesiophyceae</taxon>
        <taxon>Isochrysidales</taxon>
        <taxon>Noelaerhabdaceae</taxon>
        <taxon>Emiliania</taxon>
    </lineage>
</organism>
<evidence type="ECO:0000256" key="1">
    <source>
        <dbReference type="SAM" id="Phobius"/>
    </source>
</evidence>
<dbReference type="AlphaFoldDB" id="A0A0D3JM53"/>
<dbReference type="RefSeq" id="XP_005777017.1">
    <property type="nucleotide sequence ID" value="XM_005776960.1"/>
</dbReference>
<reference evidence="2" key="2">
    <citation type="submission" date="2024-10" db="UniProtKB">
        <authorList>
            <consortium name="EnsemblProtists"/>
        </authorList>
    </citation>
    <scope>IDENTIFICATION</scope>
</reference>
<dbReference type="Gene3D" id="3.20.20.80">
    <property type="entry name" value="Glycosidases"/>
    <property type="match status" value="1"/>
</dbReference>